<proteinExistence type="predicted"/>
<gene>
    <name evidence="2" type="ORF">RND71_032158</name>
</gene>
<reference evidence="2" key="1">
    <citation type="submission" date="2023-12" db="EMBL/GenBank/DDBJ databases">
        <title>Genome assembly of Anisodus tanguticus.</title>
        <authorList>
            <person name="Wang Y.-J."/>
        </authorList>
    </citation>
    <scope>NUCLEOTIDE SEQUENCE</scope>
    <source>
        <strain evidence="2">KB-2021</strain>
        <tissue evidence="2">Leaf</tissue>
    </source>
</reference>
<accession>A0AAE1UY47</accession>
<dbReference type="AlphaFoldDB" id="A0AAE1UY47"/>
<sequence length="107" mass="12214">MQDRLHGAPIITHGLQDFSDCIITTTKGRSYKAQLHKLLYAEFIHTLWLERNNRIFEKRESSVEALVPDSKSRNRSMSGSVPVPANRDRVPESGTYHFVDTTQAQSK</sequence>
<keyword evidence="3" id="KW-1185">Reference proteome</keyword>
<organism evidence="2 3">
    <name type="scientific">Anisodus tanguticus</name>
    <dbReference type="NCBI Taxonomy" id="243964"/>
    <lineage>
        <taxon>Eukaryota</taxon>
        <taxon>Viridiplantae</taxon>
        <taxon>Streptophyta</taxon>
        <taxon>Embryophyta</taxon>
        <taxon>Tracheophyta</taxon>
        <taxon>Spermatophyta</taxon>
        <taxon>Magnoliopsida</taxon>
        <taxon>eudicotyledons</taxon>
        <taxon>Gunneridae</taxon>
        <taxon>Pentapetalae</taxon>
        <taxon>asterids</taxon>
        <taxon>lamiids</taxon>
        <taxon>Solanales</taxon>
        <taxon>Solanaceae</taxon>
        <taxon>Solanoideae</taxon>
        <taxon>Hyoscyameae</taxon>
        <taxon>Anisodus</taxon>
    </lineage>
</organism>
<evidence type="ECO:0000313" key="3">
    <source>
        <dbReference type="Proteomes" id="UP001291623"/>
    </source>
</evidence>
<dbReference type="EMBL" id="JAVYJV010000017">
    <property type="protein sequence ID" value="KAK4349403.1"/>
    <property type="molecule type" value="Genomic_DNA"/>
</dbReference>
<comment type="caution">
    <text evidence="2">The sequence shown here is derived from an EMBL/GenBank/DDBJ whole genome shotgun (WGS) entry which is preliminary data.</text>
</comment>
<evidence type="ECO:0000313" key="2">
    <source>
        <dbReference type="EMBL" id="KAK4349403.1"/>
    </source>
</evidence>
<dbReference type="Proteomes" id="UP001291623">
    <property type="component" value="Unassembled WGS sequence"/>
</dbReference>
<evidence type="ECO:0000256" key="1">
    <source>
        <dbReference type="SAM" id="MobiDB-lite"/>
    </source>
</evidence>
<feature type="region of interest" description="Disordered" evidence="1">
    <location>
        <begin position="61"/>
        <end position="107"/>
    </location>
</feature>
<name>A0AAE1UY47_9SOLA</name>
<protein>
    <submittedName>
        <fullName evidence="2">Uncharacterized protein</fullName>
    </submittedName>
</protein>